<protein>
    <submittedName>
        <fullName evidence="1">Uncharacterized protein</fullName>
    </submittedName>
</protein>
<accession>A0ABT0S8S5</accession>
<keyword evidence="2" id="KW-1185">Reference proteome</keyword>
<proteinExistence type="predicted"/>
<gene>
    <name evidence="1" type="ORF">LZ518_05045</name>
</gene>
<dbReference type="Proteomes" id="UP001165383">
    <property type="component" value="Unassembled WGS sequence"/>
</dbReference>
<dbReference type="RefSeq" id="WP_249914923.1">
    <property type="nucleotide sequence ID" value="NZ_JAMGBB010000001.1"/>
</dbReference>
<comment type="caution">
    <text evidence="1">The sequence shown here is derived from an EMBL/GenBank/DDBJ whole genome shotgun (WGS) entry which is preliminary data.</text>
</comment>
<organism evidence="1 2">
    <name type="scientific">Sphingomonas brevis</name>
    <dbReference type="NCBI Taxonomy" id="2908206"/>
    <lineage>
        <taxon>Bacteria</taxon>
        <taxon>Pseudomonadati</taxon>
        <taxon>Pseudomonadota</taxon>
        <taxon>Alphaproteobacteria</taxon>
        <taxon>Sphingomonadales</taxon>
        <taxon>Sphingomonadaceae</taxon>
        <taxon>Sphingomonas</taxon>
    </lineage>
</organism>
<evidence type="ECO:0000313" key="1">
    <source>
        <dbReference type="EMBL" id="MCL6740496.1"/>
    </source>
</evidence>
<sequence length="166" mass="17409">MAINWRYVGAMTWAGKPHPVEAVAEWAAPLILACAAAWSAALAGLPLVAKVGCGVIGLAAGFVAMRMAGVAPVADGTEFDAVEFEFSDDDDVLLLEDRLIEPDADSRVVQLFARAEPTPGELVLKISDYLNEQGRPAGAELSAVDQQVDASAALHAALANIRANLR</sequence>
<reference evidence="1" key="1">
    <citation type="submission" date="2022-05" db="EMBL/GenBank/DDBJ databases">
        <authorList>
            <person name="Jo J.-H."/>
            <person name="Im W.-T."/>
        </authorList>
    </citation>
    <scope>NUCLEOTIDE SEQUENCE</scope>
    <source>
        <strain evidence="1">RB56-2</strain>
    </source>
</reference>
<dbReference type="EMBL" id="JAMGBB010000001">
    <property type="protein sequence ID" value="MCL6740496.1"/>
    <property type="molecule type" value="Genomic_DNA"/>
</dbReference>
<name>A0ABT0S8S5_9SPHN</name>
<evidence type="ECO:0000313" key="2">
    <source>
        <dbReference type="Proteomes" id="UP001165383"/>
    </source>
</evidence>